<keyword evidence="3" id="KW-0342">GTP-binding</keyword>
<feature type="region of interest" description="Disordered" evidence="5">
    <location>
        <begin position="436"/>
        <end position="515"/>
    </location>
</feature>
<dbReference type="InterPro" id="IPR002048">
    <property type="entry name" value="EF_hand_dom"/>
</dbReference>
<dbReference type="PROSITE" id="PS50222">
    <property type="entry name" value="EF_HAND_2"/>
    <property type="match status" value="1"/>
</dbReference>
<gene>
    <name evidence="7" type="primary">CRACR2A</name>
    <name evidence="7" type="ORF">BLAG_LOCUS11538</name>
</gene>
<dbReference type="CDD" id="cd00154">
    <property type="entry name" value="Rab"/>
    <property type="match status" value="1"/>
</dbReference>
<dbReference type="GO" id="GO:0005509">
    <property type="term" value="F:calcium ion binding"/>
    <property type="evidence" value="ECO:0007669"/>
    <property type="project" value="InterPro"/>
</dbReference>
<evidence type="ECO:0000259" key="6">
    <source>
        <dbReference type="PROSITE" id="PS50222"/>
    </source>
</evidence>
<dbReference type="OrthoDB" id="9989112at2759"/>
<dbReference type="SMART" id="SM00177">
    <property type="entry name" value="ARF"/>
    <property type="match status" value="1"/>
</dbReference>
<dbReference type="GO" id="GO:0005525">
    <property type="term" value="F:GTP binding"/>
    <property type="evidence" value="ECO:0007669"/>
    <property type="project" value="UniProtKB-KW"/>
</dbReference>
<dbReference type="SUPFAM" id="SSF52540">
    <property type="entry name" value="P-loop containing nucleoside triphosphate hydrolases"/>
    <property type="match status" value="1"/>
</dbReference>
<evidence type="ECO:0000256" key="4">
    <source>
        <dbReference type="SAM" id="Coils"/>
    </source>
</evidence>
<feature type="compositionally biased region" description="Polar residues" evidence="5">
    <location>
        <begin position="441"/>
        <end position="462"/>
    </location>
</feature>
<evidence type="ECO:0000256" key="2">
    <source>
        <dbReference type="ARBA" id="ARBA00022837"/>
    </source>
</evidence>
<feature type="coiled-coil region" evidence="4">
    <location>
        <begin position="187"/>
        <end position="353"/>
    </location>
</feature>
<dbReference type="InterPro" id="IPR001806">
    <property type="entry name" value="Small_GTPase"/>
</dbReference>
<dbReference type="Gene3D" id="1.10.238.10">
    <property type="entry name" value="EF-hand"/>
    <property type="match status" value="1"/>
</dbReference>
<dbReference type="Pfam" id="PF00071">
    <property type="entry name" value="Ras"/>
    <property type="match status" value="1"/>
</dbReference>
<dbReference type="InterPro" id="IPR011992">
    <property type="entry name" value="EF-hand-dom_pair"/>
</dbReference>
<dbReference type="Pfam" id="PF13499">
    <property type="entry name" value="EF-hand_7"/>
    <property type="match status" value="1"/>
</dbReference>
<dbReference type="SMART" id="SM00174">
    <property type="entry name" value="RHO"/>
    <property type="match status" value="1"/>
</dbReference>
<evidence type="ECO:0000256" key="5">
    <source>
        <dbReference type="SAM" id="MobiDB-lite"/>
    </source>
</evidence>
<dbReference type="FunFam" id="3.40.50.300:FF:003044">
    <property type="entry name" value="Predicted protein"/>
    <property type="match status" value="1"/>
</dbReference>
<keyword evidence="2" id="KW-0106">Calcium</keyword>
<name>A0A8K0EFF0_BRALA</name>
<dbReference type="InterPro" id="IPR027417">
    <property type="entry name" value="P-loop_NTPase"/>
</dbReference>
<accession>A0A8K0EFF0</accession>
<keyword evidence="4" id="KW-0175">Coiled coil</keyword>
<dbReference type="PROSITE" id="PS51421">
    <property type="entry name" value="RAS"/>
    <property type="match status" value="1"/>
</dbReference>
<dbReference type="PROSITE" id="PS51417">
    <property type="entry name" value="ARF"/>
    <property type="match status" value="1"/>
</dbReference>
<dbReference type="NCBIfam" id="TIGR00231">
    <property type="entry name" value="small_GTP"/>
    <property type="match status" value="1"/>
</dbReference>
<dbReference type="InterPro" id="IPR050227">
    <property type="entry name" value="Rab"/>
</dbReference>
<evidence type="ECO:0000256" key="1">
    <source>
        <dbReference type="ARBA" id="ARBA00022741"/>
    </source>
</evidence>
<dbReference type="SMART" id="SM00054">
    <property type="entry name" value="EFh"/>
    <property type="match status" value="2"/>
</dbReference>
<dbReference type="SMART" id="SM00176">
    <property type="entry name" value="RAN"/>
    <property type="match status" value="1"/>
</dbReference>
<dbReference type="CDD" id="cd00051">
    <property type="entry name" value="EFh"/>
    <property type="match status" value="1"/>
</dbReference>
<dbReference type="InterPro" id="IPR005225">
    <property type="entry name" value="Small_GTP-bd"/>
</dbReference>
<evidence type="ECO:0000313" key="7">
    <source>
        <dbReference type="EMBL" id="CAH1251023.1"/>
    </source>
</evidence>
<sequence>MAAAQSTEVSLSTEELQEMMVQKAQELFSLCDKEAKGFITKRDMQRLVPELPLSPDQLEDVFDHLDQDGNGFLTMQEFTDGFGCFLGFDQTSSAEEDTAPQVYEAEEGDDQAMQKFQEFIDSLEIDVGMLENPERVREMWLQLNLNSPELLGNFEDFLRKVALDIKFKQQEHHRLEDVLRSKSSEHDEEVQRLYEEMEQQIKMEKEKVMSEEKSKEKQAYEDMKMELEAKDNQLRDILLRQRQLEEKLQELNLSETQTKQLNQSLSKTNEALENKLHSSLSGLKGAMAEVQEWQEKADTERKQKTRTAWRVTAGMVKERESLVKQLDLLKNMNQKLRDDKDEYETIRKNSRGETREVPVTMETRPAPLARQGSSLSKYLPASSVGRTEGVLHRHSFPPHLDPLEIEDDGIEYDLIMEELTQSSFDDDNESTDVISADLPSHNPTVERNLSRQHPTRQLSRQSRIVAEEENCDSADSVAGTRDSVENSEEEMFDIGEPRGQPVGGNTVGSTTPEADASGTARMFKVVFVGDSGVGKSTFIYRVCHDDYKATFSSTIGVDFHLKTVVAKNQKITMQLWDTAGQERFRSITKSYFRKADGVIIMYDVSAESTFTSIRSWMESIQEGTSEDTVLMLVGNKVDLLLENDLSGVKSQVAKRLAQEYDALFFESSAKTGVNITEALLHMAGKLCEKEDQQIEKALNLEEAVREKRCCKM</sequence>
<dbReference type="InterPro" id="IPR018247">
    <property type="entry name" value="EF_Hand_1_Ca_BS"/>
</dbReference>
<feature type="domain" description="EF-hand" evidence="6">
    <location>
        <begin position="53"/>
        <end position="88"/>
    </location>
</feature>
<dbReference type="Proteomes" id="UP000838412">
    <property type="component" value="Chromosome 18"/>
</dbReference>
<dbReference type="SMART" id="SM00173">
    <property type="entry name" value="RAS"/>
    <property type="match status" value="1"/>
</dbReference>
<dbReference type="GO" id="GO:0003924">
    <property type="term" value="F:GTPase activity"/>
    <property type="evidence" value="ECO:0007669"/>
    <property type="project" value="InterPro"/>
</dbReference>
<dbReference type="SMART" id="SM00175">
    <property type="entry name" value="RAB"/>
    <property type="match status" value="1"/>
</dbReference>
<dbReference type="PROSITE" id="PS51419">
    <property type="entry name" value="RAB"/>
    <property type="match status" value="1"/>
</dbReference>
<protein>
    <submittedName>
        <fullName evidence="7">CRACR2A protein</fullName>
    </submittedName>
</protein>
<dbReference type="Gene3D" id="3.40.50.300">
    <property type="entry name" value="P-loop containing nucleotide triphosphate hydrolases"/>
    <property type="match status" value="1"/>
</dbReference>
<evidence type="ECO:0000313" key="8">
    <source>
        <dbReference type="Proteomes" id="UP000838412"/>
    </source>
</evidence>
<dbReference type="PRINTS" id="PR00449">
    <property type="entry name" value="RASTRNSFRMNG"/>
</dbReference>
<dbReference type="EMBL" id="OV696703">
    <property type="protein sequence ID" value="CAH1251023.1"/>
    <property type="molecule type" value="Genomic_DNA"/>
</dbReference>
<dbReference type="SUPFAM" id="SSF47473">
    <property type="entry name" value="EF-hand"/>
    <property type="match status" value="1"/>
</dbReference>
<dbReference type="PROSITE" id="PS00018">
    <property type="entry name" value="EF_HAND_1"/>
    <property type="match status" value="1"/>
</dbReference>
<dbReference type="PANTHER" id="PTHR47977">
    <property type="entry name" value="RAS-RELATED PROTEIN RAB"/>
    <property type="match status" value="1"/>
</dbReference>
<evidence type="ECO:0000256" key="3">
    <source>
        <dbReference type="ARBA" id="ARBA00023134"/>
    </source>
</evidence>
<keyword evidence="1" id="KW-0547">Nucleotide-binding</keyword>
<proteinExistence type="predicted"/>
<dbReference type="AlphaFoldDB" id="A0A8K0EFF0"/>
<keyword evidence="8" id="KW-1185">Reference proteome</keyword>
<reference evidence="7" key="1">
    <citation type="submission" date="2022-01" db="EMBL/GenBank/DDBJ databases">
        <authorList>
            <person name="Braso-Vives M."/>
        </authorList>
    </citation>
    <scope>NUCLEOTIDE SEQUENCE</scope>
</reference>
<organism evidence="7 8">
    <name type="scientific">Branchiostoma lanceolatum</name>
    <name type="common">Common lancelet</name>
    <name type="synonym">Amphioxus lanceolatum</name>
    <dbReference type="NCBI Taxonomy" id="7740"/>
    <lineage>
        <taxon>Eukaryota</taxon>
        <taxon>Metazoa</taxon>
        <taxon>Chordata</taxon>
        <taxon>Cephalochordata</taxon>
        <taxon>Leptocardii</taxon>
        <taxon>Amphioxiformes</taxon>
        <taxon>Branchiostomatidae</taxon>
        <taxon>Branchiostoma</taxon>
    </lineage>
</organism>